<keyword evidence="2" id="KW-0227">DNA damage</keyword>
<evidence type="ECO:0000256" key="6">
    <source>
        <dbReference type="SAM" id="MobiDB-lite"/>
    </source>
</evidence>
<dbReference type="InterPro" id="IPR002818">
    <property type="entry name" value="DJ-1/PfpI"/>
</dbReference>
<keyword evidence="1" id="KW-0963">Cytoplasm</keyword>
<evidence type="ECO:0000256" key="4">
    <source>
        <dbReference type="ARBA" id="ARBA00023016"/>
    </source>
</evidence>
<dbReference type="GO" id="GO:0006281">
    <property type="term" value="P:DNA repair"/>
    <property type="evidence" value="ECO:0007669"/>
    <property type="project" value="UniProtKB-KW"/>
</dbReference>
<feature type="compositionally biased region" description="Polar residues" evidence="6">
    <location>
        <begin position="1"/>
        <end position="10"/>
    </location>
</feature>
<feature type="domain" description="DJ-1/PfpI" evidence="7">
    <location>
        <begin position="77"/>
        <end position="198"/>
    </location>
</feature>
<dbReference type="PANTHER" id="PTHR48094">
    <property type="entry name" value="PROTEIN/NUCLEIC ACID DEGLYCASE DJ-1-RELATED"/>
    <property type="match status" value="1"/>
</dbReference>
<feature type="region of interest" description="Disordered" evidence="6">
    <location>
        <begin position="1"/>
        <end position="24"/>
    </location>
</feature>
<evidence type="ECO:0000313" key="8">
    <source>
        <dbReference type="EMBL" id="AJG24942.1"/>
    </source>
</evidence>
<dbReference type="STRING" id="68895.RR42_s3366"/>
<evidence type="ECO:0000313" key="9">
    <source>
        <dbReference type="Proteomes" id="UP000031843"/>
    </source>
</evidence>
<evidence type="ECO:0000259" key="7">
    <source>
        <dbReference type="Pfam" id="PF01965"/>
    </source>
</evidence>
<evidence type="ECO:0000256" key="5">
    <source>
        <dbReference type="ARBA" id="ARBA00023204"/>
    </source>
</evidence>
<dbReference type="GO" id="GO:0005737">
    <property type="term" value="C:cytoplasm"/>
    <property type="evidence" value="ECO:0007669"/>
    <property type="project" value="TreeGrafter"/>
</dbReference>
<sequence length="293" mass="32120">MTSQTDSKQPTPDPAERNAFFPSPYSLSQFTSPKSNLADADYPDAYQGGRWKVLLVAADERYLLTGNGTFFSTGNHPVETLLPMYHLDRAGFEFDIATLSGNPAKFEWWAFPSEDAEIKALYAKYEQKFQQPLKLADVVNSLNKDADYIAVFVPGGHGALMGLPFSADMKATLQWAMQNDKYVITLCHGPAALLSASVDEPNGGDLFRGYRICAFPDAMDKQTPDIGYMPGPLRWFFGEKLAAMGVEIVNTGIDGSTFRDRKLLTGDSPLAANNLGKLAARVLLDEVQNTGGR</sequence>
<dbReference type="Gene3D" id="3.40.50.880">
    <property type="match status" value="1"/>
</dbReference>
<dbReference type="SUPFAM" id="SSF52317">
    <property type="entry name" value="Class I glutamine amidotransferase-like"/>
    <property type="match status" value="1"/>
</dbReference>
<reference evidence="8 9" key="1">
    <citation type="journal article" date="2015" name="Genome Announc.">
        <title>Complete Genome Sequence of Cupriavidus basilensis 4G11, Isolated from the Oak Ridge Field Research Center Site.</title>
        <authorList>
            <person name="Ray J."/>
            <person name="Waters R.J."/>
            <person name="Skerker J.M."/>
            <person name="Kuehl J.V."/>
            <person name="Price M.N."/>
            <person name="Huang J."/>
            <person name="Chakraborty R."/>
            <person name="Arkin A.P."/>
            <person name="Deutschbauer A."/>
        </authorList>
    </citation>
    <scope>NUCLEOTIDE SEQUENCE [LARGE SCALE GENOMIC DNA]</scope>
    <source>
        <strain evidence="8">4G11</strain>
    </source>
</reference>
<evidence type="ECO:0000256" key="1">
    <source>
        <dbReference type="ARBA" id="ARBA00022490"/>
    </source>
</evidence>
<dbReference type="InterPro" id="IPR017283">
    <property type="entry name" value="HchA"/>
</dbReference>
<dbReference type="GO" id="GO:0036524">
    <property type="term" value="F:protein deglycase activity"/>
    <property type="evidence" value="ECO:0007669"/>
    <property type="project" value="InterPro"/>
</dbReference>
<dbReference type="Proteomes" id="UP000031843">
    <property type="component" value="Chromosome secondary"/>
</dbReference>
<dbReference type="InterPro" id="IPR029062">
    <property type="entry name" value="Class_I_gatase-like"/>
</dbReference>
<organism evidence="8 9">
    <name type="scientific">Cupriavidus basilensis</name>
    <dbReference type="NCBI Taxonomy" id="68895"/>
    <lineage>
        <taxon>Bacteria</taxon>
        <taxon>Pseudomonadati</taxon>
        <taxon>Pseudomonadota</taxon>
        <taxon>Betaproteobacteria</taxon>
        <taxon>Burkholderiales</taxon>
        <taxon>Burkholderiaceae</taxon>
        <taxon>Cupriavidus</taxon>
    </lineage>
</organism>
<accession>A0A0C4YGF8</accession>
<evidence type="ECO:0000256" key="3">
    <source>
        <dbReference type="ARBA" id="ARBA00022801"/>
    </source>
</evidence>
<dbReference type="NCBIfam" id="NF003168">
    <property type="entry name" value="PRK04155.1"/>
    <property type="match status" value="1"/>
</dbReference>
<dbReference type="Pfam" id="PF01965">
    <property type="entry name" value="DJ-1_PfpI"/>
    <property type="match status" value="1"/>
</dbReference>
<keyword evidence="3" id="KW-0378">Hydrolase</keyword>
<dbReference type="OrthoDB" id="9792284at2"/>
<protein>
    <submittedName>
        <fullName evidence="8">Chaperone protein hchA</fullName>
    </submittedName>
</protein>
<keyword evidence="4" id="KW-0346">Stress response</keyword>
<dbReference type="EMBL" id="CP010537">
    <property type="protein sequence ID" value="AJG24942.1"/>
    <property type="molecule type" value="Genomic_DNA"/>
</dbReference>
<dbReference type="PIRSF" id="PIRSF037798">
    <property type="entry name" value="Chaperone_HchA"/>
    <property type="match status" value="1"/>
</dbReference>
<dbReference type="RefSeq" id="WP_043357317.1">
    <property type="nucleotide sequence ID" value="NZ_CP010537.1"/>
</dbReference>
<proteinExistence type="predicted"/>
<gene>
    <name evidence="8" type="ORF">RR42_s3366</name>
</gene>
<dbReference type="GO" id="GO:0019172">
    <property type="term" value="F:glyoxalase III activity"/>
    <property type="evidence" value="ECO:0007669"/>
    <property type="project" value="TreeGrafter"/>
</dbReference>
<keyword evidence="5" id="KW-0234">DNA repair</keyword>
<dbReference type="InterPro" id="IPR050325">
    <property type="entry name" value="Prot/Nucl_acid_deglycase"/>
</dbReference>
<dbReference type="KEGG" id="cbw:RR42_s3366"/>
<keyword evidence="9" id="KW-1185">Reference proteome</keyword>
<dbReference type="GO" id="GO:0019243">
    <property type="term" value="P:methylglyoxal catabolic process to D-lactate via S-lactoyl-glutathione"/>
    <property type="evidence" value="ECO:0007669"/>
    <property type="project" value="TreeGrafter"/>
</dbReference>
<evidence type="ECO:0000256" key="2">
    <source>
        <dbReference type="ARBA" id="ARBA00022763"/>
    </source>
</evidence>
<dbReference type="PANTHER" id="PTHR48094:SF20">
    <property type="entry name" value="PROTEIN_NUCLEIC ACID DEGLYCASE 1"/>
    <property type="match status" value="1"/>
</dbReference>
<dbReference type="AlphaFoldDB" id="A0A0C4YGF8"/>
<name>A0A0C4YGF8_9BURK</name>